<dbReference type="SUPFAM" id="SSF46785">
    <property type="entry name" value="Winged helix' DNA-binding domain"/>
    <property type="match status" value="1"/>
</dbReference>
<organism evidence="2 3">
    <name type="scientific">Microbacterium keratanolyticum</name>
    <dbReference type="NCBI Taxonomy" id="67574"/>
    <lineage>
        <taxon>Bacteria</taxon>
        <taxon>Bacillati</taxon>
        <taxon>Actinomycetota</taxon>
        <taxon>Actinomycetes</taxon>
        <taxon>Micrococcales</taxon>
        <taxon>Microbacteriaceae</taxon>
        <taxon>Microbacterium</taxon>
    </lineage>
</organism>
<dbReference type="InterPro" id="IPR000835">
    <property type="entry name" value="HTH_MarR-typ"/>
</dbReference>
<reference evidence="2" key="1">
    <citation type="journal article" date="2014" name="Int. J. Syst. Evol. Microbiol.">
        <title>Complete genome sequence of Corynebacterium casei LMG S-19264T (=DSM 44701T), isolated from a smear-ripened cheese.</title>
        <authorList>
            <consortium name="US DOE Joint Genome Institute (JGI-PGF)"/>
            <person name="Walter F."/>
            <person name="Albersmeier A."/>
            <person name="Kalinowski J."/>
            <person name="Ruckert C."/>
        </authorList>
    </citation>
    <scope>NUCLEOTIDE SEQUENCE</scope>
    <source>
        <strain evidence="2">VKM Ac-1958</strain>
    </source>
</reference>
<proteinExistence type="predicted"/>
<dbReference type="InterPro" id="IPR039422">
    <property type="entry name" value="MarR/SlyA-like"/>
</dbReference>
<dbReference type="PROSITE" id="PS50995">
    <property type="entry name" value="HTH_MARR_2"/>
    <property type="match status" value="1"/>
</dbReference>
<dbReference type="Pfam" id="PF12802">
    <property type="entry name" value="MarR_2"/>
    <property type="match status" value="1"/>
</dbReference>
<evidence type="ECO:0000313" key="2">
    <source>
        <dbReference type="EMBL" id="GLK01202.1"/>
    </source>
</evidence>
<dbReference type="InterPro" id="IPR036388">
    <property type="entry name" value="WH-like_DNA-bd_sf"/>
</dbReference>
<feature type="domain" description="HTH marR-type" evidence="1">
    <location>
        <begin position="8"/>
        <end position="142"/>
    </location>
</feature>
<dbReference type="GO" id="GO:0006950">
    <property type="term" value="P:response to stress"/>
    <property type="evidence" value="ECO:0007669"/>
    <property type="project" value="TreeGrafter"/>
</dbReference>
<name>A0A9W6HRR0_9MICO</name>
<dbReference type="PANTHER" id="PTHR33164:SF99">
    <property type="entry name" value="MARR FAMILY REGULATORY PROTEIN"/>
    <property type="match status" value="1"/>
</dbReference>
<dbReference type="EMBL" id="BSET01000001">
    <property type="protein sequence ID" value="GLK01202.1"/>
    <property type="molecule type" value="Genomic_DNA"/>
</dbReference>
<dbReference type="RefSeq" id="WP_204938850.1">
    <property type="nucleotide sequence ID" value="NZ_BAAAUM010000001.1"/>
</dbReference>
<dbReference type="AlphaFoldDB" id="A0A9W6HRR0"/>
<evidence type="ECO:0000313" key="3">
    <source>
        <dbReference type="Proteomes" id="UP001142325"/>
    </source>
</evidence>
<sequence length="150" mass="17017">MEHATATDLQAWESYQRMRQRLSARIARELATTGLSEADYEILGALVREDRPVRPTALGCELDWEKSRLSHQLRRMEQRGLLTRESCADDGRGFEITITTAGRDAHATAKETYDAAVCRYVTQALSSEQLQQLRDISEALLPHLEEPHHA</sequence>
<comment type="caution">
    <text evidence="2">The sequence shown here is derived from an EMBL/GenBank/DDBJ whole genome shotgun (WGS) entry which is preliminary data.</text>
</comment>
<evidence type="ECO:0000259" key="1">
    <source>
        <dbReference type="PROSITE" id="PS50995"/>
    </source>
</evidence>
<accession>A0A9W6HRR0</accession>
<dbReference type="SMART" id="SM00347">
    <property type="entry name" value="HTH_MARR"/>
    <property type="match status" value="1"/>
</dbReference>
<dbReference type="PANTHER" id="PTHR33164">
    <property type="entry name" value="TRANSCRIPTIONAL REGULATOR, MARR FAMILY"/>
    <property type="match status" value="1"/>
</dbReference>
<dbReference type="InterPro" id="IPR036390">
    <property type="entry name" value="WH_DNA-bd_sf"/>
</dbReference>
<protein>
    <submittedName>
        <fullName evidence="2">MarR family transcriptional regulator</fullName>
    </submittedName>
</protein>
<dbReference type="Proteomes" id="UP001142325">
    <property type="component" value="Unassembled WGS sequence"/>
</dbReference>
<keyword evidence="3" id="KW-1185">Reference proteome</keyword>
<dbReference type="GO" id="GO:0003700">
    <property type="term" value="F:DNA-binding transcription factor activity"/>
    <property type="evidence" value="ECO:0007669"/>
    <property type="project" value="InterPro"/>
</dbReference>
<dbReference type="Gene3D" id="1.10.10.10">
    <property type="entry name" value="Winged helix-like DNA-binding domain superfamily/Winged helix DNA-binding domain"/>
    <property type="match status" value="1"/>
</dbReference>
<gene>
    <name evidence="2" type="ORF">GCM10017596_09170</name>
</gene>
<reference evidence="2" key="2">
    <citation type="submission" date="2023-01" db="EMBL/GenBank/DDBJ databases">
        <authorList>
            <person name="Sun Q."/>
            <person name="Evtushenko L."/>
        </authorList>
    </citation>
    <scope>NUCLEOTIDE SEQUENCE</scope>
    <source>
        <strain evidence="2">VKM Ac-1958</strain>
    </source>
</reference>